<reference evidence="1" key="3">
    <citation type="submission" date="2022-12" db="EMBL/GenBank/DDBJ databases">
        <authorList>
            <person name="Sun Q."/>
            <person name="Zhou Y."/>
        </authorList>
    </citation>
    <scope>NUCLEOTIDE SEQUENCE</scope>
    <source>
        <strain evidence="1">CGMCC 1.15034</strain>
    </source>
</reference>
<dbReference type="Proteomes" id="UP000593880">
    <property type="component" value="Chromosome"/>
</dbReference>
<evidence type="ECO:0000313" key="4">
    <source>
        <dbReference type="Proteomes" id="UP000625079"/>
    </source>
</evidence>
<dbReference type="AlphaFoldDB" id="A0A410V3U3"/>
<reference evidence="2 3" key="2">
    <citation type="submission" date="2018-06" db="EMBL/GenBank/DDBJ databases">
        <title>Comparative genomics of rhizobia nodulating Arachis hypogaea in China.</title>
        <authorList>
            <person name="Li Y."/>
        </authorList>
    </citation>
    <scope>NUCLEOTIDE SEQUENCE [LARGE SCALE GENOMIC DNA]</scope>
    <source>
        <strain evidence="2 3">CCBAU 51658</strain>
    </source>
</reference>
<gene>
    <name evidence="1" type="ORF">GCM10010987_78970</name>
    <name evidence="2" type="ORF">XH86_12160</name>
</gene>
<dbReference type="EMBL" id="BMHC01000042">
    <property type="protein sequence ID" value="GGI34353.1"/>
    <property type="molecule type" value="Genomic_DNA"/>
</dbReference>
<sequence length="88" mass="9978">MSQYVEARYALLTLHAAREASPEQAQTLLSNLLTDLGSRQQDRADHRASVIAAIRHLVLILQEHRTPPVFYWETAARAAHLWCEEAAE</sequence>
<name>A0A410V3U3_9BRAD</name>
<organism evidence="1 4">
    <name type="scientific">Bradyrhizobium guangdongense</name>
    <dbReference type="NCBI Taxonomy" id="1325090"/>
    <lineage>
        <taxon>Bacteria</taxon>
        <taxon>Pseudomonadati</taxon>
        <taxon>Pseudomonadota</taxon>
        <taxon>Alphaproteobacteria</taxon>
        <taxon>Hyphomicrobiales</taxon>
        <taxon>Nitrobacteraceae</taxon>
        <taxon>Bradyrhizobium</taxon>
    </lineage>
</organism>
<dbReference type="RefSeq" id="WP_128965021.1">
    <property type="nucleotide sequence ID" value="NZ_BMHC01000042.1"/>
</dbReference>
<evidence type="ECO:0000313" key="2">
    <source>
        <dbReference type="EMBL" id="QOZ59399.1"/>
    </source>
</evidence>
<dbReference type="EMBL" id="CP030057">
    <property type="protein sequence ID" value="QOZ59399.1"/>
    <property type="molecule type" value="Genomic_DNA"/>
</dbReference>
<accession>A0A410V3U3</accession>
<dbReference type="Proteomes" id="UP000625079">
    <property type="component" value="Unassembled WGS sequence"/>
</dbReference>
<evidence type="ECO:0000313" key="3">
    <source>
        <dbReference type="Proteomes" id="UP000593880"/>
    </source>
</evidence>
<reference evidence="1" key="1">
    <citation type="journal article" date="2014" name="Int. J. Syst. Evol. Microbiol.">
        <title>Complete genome sequence of Corynebacterium casei LMG S-19264T (=DSM 44701T), isolated from a smear-ripened cheese.</title>
        <authorList>
            <consortium name="US DOE Joint Genome Institute (JGI-PGF)"/>
            <person name="Walter F."/>
            <person name="Albersmeier A."/>
            <person name="Kalinowski J."/>
            <person name="Ruckert C."/>
        </authorList>
    </citation>
    <scope>NUCLEOTIDE SEQUENCE</scope>
    <source>
        <strain evidence="1">CGMCC 1.15034</strain>
    </source>
</reference>
<evidence type="ECO:0000313" key="1">
    <source>
        <dbReference type="EMBL" id="GGI34353.1"/>
    </source>
</evidence>
<proteinExistence type="predicted"/>
<protein>
    <submittedName>
        <fullName evidence="1">Uncharacterized protein</fullName>
    </submittedName>
</protein>
<dbReference type="OrthoDB" id="9963731at2"/>
<keyword evidence="3" id="KW-1185">Reference proteome</keyword>